<name>A0A4P7D010_9BURK</name>
<evidence type="ECO:0000313" key="5">
    <source>
        <dbReference type="Proteomes" id="UP000295727"/>
    </source>
</evidence>
<proteinExistence type="predicted"/>
<sequence length="263" mass="27772">MSASLPNSPPMSDDVCRLSDLRLGPGTRHDIAPDTGGRFVQVQSGGVWIASARRAYCVTLGGGMWLPASIAHRLYVPYGAALRELRIAPAFSDGPVHSARIARCSAMLASLLSESASQALARSPAAVASLLFGELEAAREGAWEIALDMPSSSSRIAALCDAMILDPGRDTRLEALADRACVSVRTLHRLFVDELGVGAGRWRRTVLTGAAMGALALGMPVSVVARELGFTPSAFSTFFKSHVGWAPNHWLANQGVKAGPRPV</sequence>
<dbReference type="GO" id="GO:0003700">
    <property type="term" value="F:DNA-binding transcription factor activity"/>
    <property type="evidence" value="ECO:0007669"/>
    <property type="project" value="InterPro"/>
</dbReference>
<dbReference type="AlphaFoldDB" id="A0A4P7D010"/>
<evidence type="ECO:0000313" key="4">
    <source>
        <dbReference type="EMBL" id="QBR01981.1"/>
    </source>
</evidence>
<dbReference type="RefSeq" id="WP_134757165.1">
    <property type="nucleotide sequence ID" value="NZ_CP038150.1"/>
</dbReference>
<feature type="domain" description="HTH araC/xylS-type" evidence="3">
    <location>
        <begin position="154"/>
        <end position="253"/>
    </location>
</feature>
<evidence type="ECO:0000259" key="3">
    <source>
        <dbReference type="PROSITE" id="PS01124"/>
    </source>
</evidence>
<dbReference type="Gene3D" id="1.10.10.60">
    <property type="entry name" value="Homeodomain-like"/>
    <property type="match status" value="2"/>
</dbReference>
<dbReference type="InterPro" id="IPR009057">
    <property type="entry name" value="Homeodomain-like_sf"/>
</dbReference>
<evidence type="ECO:0000256" key="1">
    <source>
        <dbReference type="ARBA" id="ARBA00023015"/>
    </source>
</evidence>
<keyword evidence="1" id="KW-0805">Transcription regulation</keyword>
<keyword evidence="5" id="KW-1185">Reference proteome</keyword>
<dbReference type="KEGG" id="ppai:E1956_33170"/>
<dbReference type="PROSITE" id="PS01124">
    <property type="entry name" value="HTH_ARAC_FAMILY_2"/>
    <property type="match status" value="1"/>
</dbReference>
<dbReference type="InterPro" id="IPR018060">
    <property type="entry name" value="HTH_AraC"/>
</dbReference>
<reference evidence="4 5" key="1">
    <citation type="submission" date="2019-03" db="EMBL/GenBank/DDBJ databases">
        <title>Paraburkholderia sp. 7MH5, isolated from subtropical forest soil.</title>
        <authorList>
            <person name="Gao Z.-H."/>
            <person name="Qiu L.-H."/>
        </authorList>
    </citation>
    <scope>NUCLEOTIDE SEQUENCE [LARGE SCALE GENOMIC DNA]</scope>
    <source>
        <strain evidence="4 5">7MH5</strain>
    </source>
</reference>
<keyword evidence="2" id="KW-0804">Transcription</keyword>
<gene>
    <name evidence="4" type="ORF">E1956_33170</name>
</gene>
<dbReference type="SMART" id="SM00342">
    <property type="entry name" value="HTH_ARAC"/>
    <property type="match status" value="1"/>
</dbReference>
<organism evidence="4 5">
    <name type="scientific">Paraburkholderia pallida</name>
    <dbReference type="NCBI Taxonomy" id="2547399"/>
    <lineage>
        <taxon>Bacteria</taxon>
        <taxon>Pseudomonadati</taxon>
        <taxon>Pseudomonadota</taxon>
        <taxon>Betaproteobacteria</taxon>
        <taxon>Burkholderiales</taxon>
        <taxon>Burkholderiaceae</taxon>
        <taxon>Paraburkholderia</taxon>
    </lineage>
</organism>
<dbReference type="EMBL" id="CP038150">
    <property type="protein sequence ID" value="QBR01981.1"/>
    <property type="molecule type" value="Genomic_DNA"/>
</dbReference>
<dbReference type="OrthoDB" id="9007281at2"/>
<dbReference type="PANTHER" id="PTHR11019">
    <property type="entry name" value="HTH-TYPE TRANSCRIPTIONAL REGULATOR NIMR"/>
    <property type="match status" value="1"/>
</dbReference>
<dbReference type="GO" id="GO:0043565">
    <property type="term" value="F:sequence-specific DNA binding"/>
    <property type="evidence" value="ECO:0007669"/>
    <property type="project" value="InterPro"/>
</dbReference>
<dbReference type="Pfam" id="PF12833">
    <property type="entry name" value="HTH_18"/>
    <property type="match status" value="1"/>
</dbReference>
<evidence type="ECO:0000256" key="2">
    <source>
        <dbReference type="ARBA" id="ARBA00023163"/>
    </source>
</evidence>
<protein>
    <submittedName>
        <fullName evidence="4">AraC family transcriptional regulator</fullName>
    </submittedName>
</protein>
<dbReference type="SUPFAM" id="SSF46689">
    <property type="entry name" value="Homeodomain-like"/>
    <property type="match status" value="1"/>
</dbReference>
<accession>A0A4P7D010</accession>
<dbReference type="Proteomes" id="UP000295727">
    <property type="component" value="Chromosome 3"/>
</dbReference>
<dbReference type="PANTHER" id="PTHR11019:SF159">
    <property type="entry name" value="TRANSCRIPTIONAL REGULATOR-RELATED"/>
    <property type="match status" value="1"/>
</dbReference>